<dbReference type="InterPro" id="IPR042099">
    <property type="entry name" value="ANL_N_sf"/>
</dbReference>
<sequence>MNTRIILKVLWSRRQLRRRDRWTRRQLEAHQARSLRLMREHAYSHSPFYRRFHKGLTDRPLDELPILTKALVMEHFDEIVADRSVHLTDVEAHVNALRGNERFHGRYYVASTSGSTGLRGIFLWDLDEWITVLASYNRSFDWAGSKAGLTRRTKMAIVSSTTPWHQSSRVGASVHSPWVPTLRLDSGDPMESIIERLNHWQPEVLVAYASMLRLLAEEQIAGLLRISPDIIFSASEVLTDQTRRRAEEAWERKPFNVYAATEPAGIASECDRHAGMHLFEDLVITEVVDGQNRPVPPGTYGDKVLATVLFSRTMPLIRYEMSDSVRPATAPHCPCGRPFDLIDGIQGRVEDVLRFSSDSGAEVSVQPIVFHRVMDTVPAAGWQVVQEPGGLTVLLSGAPKDFAHGVLTDALRRELGAQGAITPKLEVRRVSEIPKGPMGKAPLIRSSLAPSSS</sequence>
<dbReference type="InterPro" id="IPR053158">
    <property type="entry name" value="CapK_Type1_Caps_Biosynth"/>
</dbReference>
<keyword evidence="1" id="KW-0436">Ligase</keyword>
<dbReference type="PANTHER" id="PTHR36932">
    <property type="entry name" value="CAPSULAR POLYSACCHARIDE BIOSYNTHESIS PROTEIN"/>
    <property type="match status" value="1"/>
</dbReference>
<protein>
    <submittedName>
        <fullName evidence="1">Phenylacetate--CoA ligase family protein</fullName>
    </submittedName>
</protein>
<name>A0A6G8QD91_9ACTN</name>
<dbReference type="SUPFAM" id="SSF56801">
    <property type="entry name" value="Acetyl-CoA synthetase-like"/>
    <property type="match status" value="1"/>
</dbReference>
<dbReference type="Proteomes" id="UP000501452">
    <property type="component" value="Chromosome"/>
</dbReference>
<organism evidence="1 2">
    <name type="scientific">Rubrobacter tropicus</name>
    <dbReference type="NCBI Taxonomy" id="2653851"/>
    <lineage>
        <taxon>Bacteria</taxon>
        <taxon>Bacillati</taxon>
        <taxon>Actinomycetota</taxon>
        <taxon>Rubrobacteria</taxon>
        <taxon>Rubrobacterales</taxon>
        <taxon>Rubrobacteraceae</taxon>
        <taxon>Rubrobacter</taxon>
    </lineage>
</organism>
<proteinExistence type="predicted"/>
<dbReference type="PANTHER" id="PTHR36932:SF1">
    <property type="entry name" value="CAPSULAR POLYSACCHARIDE BIOSYNTHESIS PROTEIN"/>
    <property type="match status" value="1"/>
</dbReference>
<reference evidence="1 2" key="1">
    <citation type="submission" date="2019-10" db="EMBL/GenBank/DDBJ databases">
        <title>Rubrobacter sp nov SCSIO 52090 isolated from a deep-sea sediment in the South China Sea.</title>
        <authorList>
            <person name="Chen R.W."/>
        </authorList>
    </citation>
    <scope>NUCLEOTIDE SEQUENCE [LARGE SCALE GENOMIC DNA]</scope>
    <source>
        <strain evidence="1 2">SCSIO 52909</strain>
    </source>
</reference>
<dbReference type="KEGG" id="rub:GBA63_18730"/>
<dbReference type="EMBL" id="CP045119">
    <property type="protein sequence ID" value="QIN84449.1"/>
    <property type="molecule type" value="Genomic_DNA"/>
</dbReference>
<dbReference type="GO" id="GO:0016874">
    <property type="term" value="F:ligase activity"/>
    <property type="evidence" value="ECO:0007669"/>
    <property type="project" value="UniProtKB-KW"/>
</dbReference>
<evidence type="ECO:0000313" key="1">
    <source>
        <dbReference type="EMBL" id="QIN84449.1"/>
    </source>
</evidence>
<evidence type="ECO:0000313" key="2">
    <source>
        <dbReference type="Proteomes" id="UP000501452"/>
    </source>
</evidence>
<dbReference type="AlphaFoldDB" id="A0A6G8QD91"/>
<keyword evidence="2" id="KW-1185">Reference proteome</keyword>
<accession>A0A6G8QD91</accession>
<dbReference type="Gene3D" id="3.40.50.12780">
    <property type="entry name" value="N-terminal domain of ligase-like"/>
    <property type="match status" value="1"/>
</dbReference>
<dbReference type="RefSeq" id="WP_166178646.1">
    <property type="nucleotide sequence ID" value="NZ_CP045119.1"/>
</dbReference>
<gene>
    <name evidence="1" type="ORF">GBA63_18730</name>
</gene>